<evidence type="ECO:0000313" key="4">
    <source>
        <dbReference type="Proteomes" id="UP000507163"/>
    </source>
</evidence>
<evidence type="ECO:0000256" key="2">
    <source>
        <dbReference type="SAM" id="SignalP"/>
    </source>
</evidence>
<sequence>MNTYAKYSKIPKLFYLALLFLVMKYETGQHLANDLLKAQLNVLNSRNLSENHVINENIRNNSKYLRTVSRLDENGNPMKINDIMMAMFFSDDDNYSDFTQSSDIPNDSDTSDESDLDNKDNKNNKYNKDSKDNKYNKDNKDNQATNILGDDMNNYLYSYTNGDASYNPSTSHSNNTELSNENTPSTSSFNRNNDQGIKFNSQQVANNEGAKRKCLDAYKKVNNRPKKQGEETKQEEGKKHVEKKKHLEKTKNDKSSDNLEITEYFEWNQSEEEISSKIAGCNKAKEALMAWESDTIRKLHNNPSLSNRLCAINTIKEIEENHFKVMMLEELNNCILLGKINGIPKAFIKEKWTFAYSRMRQEINDQFHKIFDDLRSYTKKSNANVKDLLFDIKMAKNKCMKLRGIIHKHNQNYFMESIKKFLKDNKSYNNFNF</sequence>
<dbReference type="AlphaFoldDB" id="A0A1C6YLB9"/>
<dbReference type="EMBL" id="LT608177">
    <property type="protein sequence ID" value="SCM24165.1"/>
    <property type="molecule type" value="Genomic_DNA"/>
</dbReference>
<evidence type="ECO:0000256" key="1">
    <source>
        <dbReference type="SAM" id="MobiDB-lite"/>
    </source>
</evidence>
<proteinExistence type="predicted"/>
<organism evidence="3 4">
    <name type="scientific">Plasmodium chabaudi chabaudi</name>
    <dbReference type="NCBI Taxonomy" id="31271"/>
    <lineage>
        <taxon>Eukaryota</taxon>
        <taxon>Sar</taxon>
        <taxon>Alveolata</taxon>
        <taxon>Apicomplexa</taxon>
        <taxon>Aconoidasida</taxon>
        <taxon>Haemosporida</taxon>
        <taxon>Plasmodiidae</taxon>
        <taxon>Plasmodium</taxon>
        <taxon>Plasmodium (Vinckeia)</taxon>
    </lineage>
</organism>
<reference evidence="3 4" key="1">
    <citation type="submission" date="2016-08" db="EMBL/GenBank/DDBJ databases">
        <authorList>
            <consortium name="Pathogen Informatics"/>
        </authorList>
    </citation>
    <scope>NUCLEOTIDE SEQUENCE [LARGE SCALE GENOMIC DNA]</scope>
    <source>
        <strain evidence="3 4">AJ</strain>
    </source>
</reference>
<gene>
    <name evidence="3" type="ORF">PCHAJ_000304500</name>
</gene>
<feature type="signal peptide" evidence="2">
    <location>
        <begin position="1"/>
        <end position="28"/>
    </location>
</feature>
<evidence type="ECO:0000313" key="3">
    <source>
        <dbReference type="EMBL" id="SCM24165.1"/>
    </source>
</evidence>
<feature type="compositionally biased region" description="Polar residues" evidence="1">
    <location>
        <begin position="166"/>
        <end position="206"/>
    </location>
</feature>
<protein>
    <recommendedName>
        <fullName evidence="5">Plasmodium RESA N-terminal domain-containing protein</fullName>
    </recommendedName>
</protein>
<name>A0A1C6YLB9_PLACU</name>
<accession>A0A1C6YLB9</accession>
<feature type="compositionally biased region" description="Basic and acidic residues" evidence="1">
    <location>
        <begin position="209"/>
        <end position="219"/>
    </location>
</feature>
<feature type="region of interest" description="Disordered" evidence="1">
    <location>
        <begin position="98"/>
        <end position="148"/>
    </location>
</feature>
<feature type="compositionally biased region" description="Basic and acidic residues" evidence="1">
    <location>
        <begin position="116"/>
        <end position="141"/>
    </location>
</feature>
<feature type="chain" id="PRO_5008751548" description="Plasmodium RESA N-terminal domain-containing protein" evidence="2">
    <location>
        <begin position="29"/>
        <end position="433"/>
    </location>
</feature>
<evidence type="ECO:0008006" key="5">
    <source>
        <dbReference type="Google" id="ProtNLM"/>
    </source>
</evidence>
<feature type="compositionally biased region" description="Polar residues" evidence="1">
    <location>
        <begin position="98"/>
        <end position="108"/>
    </location>
</feature>
<dbReference type="Proteomes" id="UP000507163">
    <property type="component" value="Chromosome 11"/>
</dbReference>
<feature type="region of interest" description="Disordered" evidence="1">
    <location>
        <begin position="166"/>
        <end position="254"/>
    </location>
</feature>
<keyword evidence="2" id="KW-0732">Signal</keyword>
<feature type="compositionally biased region" description="Basic and acidic residues" evidence="1">
    <location>
        <begin position="227"/>
        <end position="239"/>
    </location>
</feature>